<dbReference type="PANTHER" id="PTHR24170:SF2">
    <property type="entry name" value="ANKYRIN REPEAT DOMAIN-CONTAINING PROTEIN 27"/>
    <property type="match status" value="1"/>
</dbReference>
<feature type="non-terminal residue" evidence="1">
    <location>
        <position position="1"/>
    </location>
</feature>
<dbReference type="GO" id="GO:0097422">
    <property type="term" value="C:tubular endosome"/>
    <property type="evidence" value="ECO:0007669"/>
    <property type="project" value="TreeGrafter"/>
</dbReference>
<accession>A0A0B6YNA4</accession>
<dbReference type="GO" id="GO:0030133">
    <property type="term" value="C:transport vesicle"/>
    <property type="evidence" value="ECO:0007669"/>
    <property type="project" value="TreeGrafter"/>
</dbReference>
<dbReference type="GO" id="GO:0043005">
    <property type="term" value="C:neuron projection"/>
    <property type="evidence" value="ECO:0007669"/>
    <property type="project" value="TreeGrafter"/>
</dbReference>
<dbReference type="GO" id="GO:0048812">
    <property type="term" value="P:neuron projection morphogenesis"/>
    <property type="evidence" value="ECO:0007669"/>
    <property type="project" value="TreeGrafter"/>
</dbReference>
<organism evidence="1">
    <name type="scientific">Arion vulgaris</name>
    <dbReference type="NCBI Taxonomy" id="1028688"/>
    <lineage>
        <taxon>Eukaryota</taxon>
        <taxon>Metazoa</taxon>
        <taxon>Spiralia</taxon>
        <taxon>Lophotrochozoa</taxon>
        <taxon>Mollusca</taxon>
        <taxon>Gastropoda</taxon>
        <taxon>Heterobranchia</taxon>
        <taxon>Euthyneura</taxon>
        <taxon>Panpulmonata</taxon>
        <taxon>Eupulmonata</taxon>
        <taxon>Stylommatophora</taxon>
        <taxon>Helicina</taxon>
        <taxon>Arionoidea</taxon>
        <taxon>Arionidae</taxon>
        <taxon>Arion</taxon>
    </lineage>
</organism>
<dbReference type="GO" id="GO:0045022">
    <property type="term" value="P:early endosome to late endosome transport"/>
    <property type="evidence" value="ECO:0007669"/>
    <property type="project" value="TreeGrafter"/>
</dbReference>
<dbReference type="AlphaFoldDB" id="A0A0B6YNA4"/>
<dbReference type="GO" id="GO:0005085">
    <property type="term" value="F:guanyl-nucleotide exchange factor activity"/>
    <property type="evidence" value="ECO:0007669"/>
    <property type="project" value="TreeGrafter"/>
</dbReference>
<dbReference type="GO" id="GO:0000149">
    <property type="term" value="F:SNARE binding"/>
    <property type="evidence" value="ECO:0007669"/>
    <property type="project" value="TreeGrafter"/>
</dbReference>
<feature type="non-terminal residue" evidence="1">
    <location>
        <position position="188"/>
    </location>
</feature>
<dbReference type="EMBL" id="HACG01010863">
    <property type="protein sequence ID" value="CEK57728.1"/>
    <property type="molecule type" value="Transcribed_RNA"/>
</dbReference>
<proteinExistence type="predicted"/>
<protein>
    <submittedName>
        <fullName evidence="1">Uncharacterized protein</fullName>
    </submittedName>
</protein>
<dbReference type="InterPro" id="IPR051248">
    <property type="entry name" value="UPF0507/Ank_repeat_27"/>
</dbReference>
<evidence type="ECO:0000313" key="1">
    <source>
        <dbReference type="EMBL" id="CEK57728.1"/>
    </source>
</evidence>
<name>A0A0B6YNA4_9EUPU</name>
<dbReference type="PANTHER" id="PTHR24170">
    <property type="entry name" value="ANKYRIN REPEAT DOMAIN-CONTAINING PROTEIN 27"/>
    <property type="match status" value="1"/>
</dbReference>
<gene>
    <name evidence="1" type="primary">ORF30926</name>
</gene>
<reference evidence="1" key="1">
    <citation type="submission" date="2014-12" db="EMBL/GenBank/DDBJ databases">
        <title>Insight into the proteome of Arion vulgaris.</title>
        <authorList>
            <person name="Aradska J."/>
            <person name="Bulat T."/>
            <person name="Smidak R."/>
            <person name="Sarate P."/>
            <person name="Gangsoo J."/>
            <person name="Sialana F."/>
            <person name="Bilban M."/>
            <person name="Lubec G."/>
        </authorList>
    </citation>
    <scope>NUCLEOTIDE SEQUENCE</scope>
    <source>
        <tissue evidence="1">Skin</tissue>
    </source>
</reference>
<sequence>KIVHIEDGQIITKSGFAVSQQVTVLFSETFHTNSGDNYRVFCIDGLLNTSVDTTSIESSTPHIPPTSYKECLEFLWSHPGGSKTKEYLDKVLHTFSMTYSRLEGETLRSIVDAANSHFTKAMQLLLKDSVMRRSVQQTPYHMDNMKMAVETYVMHSTHQSLFPVITATMAGQDAEINKINRNLIDLRP</sequence>
<dbReference type="GO" id="GO:0005770">
    <property type="term" value="C:late endosome"/>
    <property type="evidence" value="ECO:0007669"/>
    <property type="project" value="TreeGrafter"/>
</dbReference>
<dbReference type="GO" id="GO:0005886">
    <property type="term" value="C:plasma membrane"/>
    <property type="evidence" value="ECO:0007669"/>
    <property type="project" value="TreeGrafter"/>
</dbReference>
<dbReference type="GO" id="GO:0005769">
    <property type="term" value="C:early endosome"/>
    <property type="evidence" value="ECO:0007669"/>
    <property type="project" value="TreeGrafter"/>
</dbReference>